<protein>
    <recommendedName>
        <fullName evidence="3">NmrA-like domain-containing protein</fullName>
    </recommendedName>
</protein>
<dbReference type="EMBL" id="KN847538">
    <property type="protein sequence ID" value="KIW05433.1"/>
    <property type="molecule type" value="Genomic_DNA"/>
</dbReference>
<evidence type="ECO:0000259" key="3">
    <source>
        <dbReference type="Pfam" id="PF05368"/>
    </source>
</evidence>
<dbReference type="VEuPathDB" id="FungiDB:PV09_03943"/>
<dbReference type="STRING" id="253628.A0A0D2AEM1"/>
<dbReference type="AlphaFoldDB" id="A0A0D2AEM1"/>
<evidence type="ECO:0000313" key="5">
    <source>
        <dbReference type="Proteomes" id="UP000053259"/>
    </source>
</evidence>
<evidence type="ECO:0000256" key="2">
    <source>
        <dbReference type="ARBA" id="ARBA00023002"/>
    </source>
</evidence>
<dbReference type="Pfam" id="PF05368">
    <property type="entry name" value="NmrA"/>
    <property type="match status" value="1"/>
</dbReference>
<keyword evidence="5" id="KW-1185">Reference proteome</keyword>
<dbReference type="Gene3D" id="3.90.25.10">
    <property type="entry name" value="UDP-galactose 4-epimerase, domain 1"/>
    <property type="match status" value="1"/>
</dbReference>
<accession>A0A0D2AEM1</accession>
<dbReference type="Proteomes" id="UP000053259">
    <property type="component" value="Unassembled WGS sequence"/>
</dbReference>
<dbReference type="RefSeq" id="XP_016215302.1">
    <property type="nucleotide sequence ID" value="XM_016357213.1"/>
</dbReference>
<evidence type="ECO:0000256" key="1">
    <source>
        <dbReference type="ARBA" id="ARBA00022857"/>
    </source>
</evidence>
<dbReference type="PANTHER" id="PTHR47706:SF9">
    <property type="entry name" value="NMRA-LIKE DOMAIN-CONTAINING PROTEIN-RELATED"/>
    <property type="match status" value="1"/>
</dbReference>
<gene>
    <name evidence="4" type="ORF">PV09_03943</name>
</gene>
<dbReference type="HOGENOM" id="CLU_044876_3_3_1"/>
<dbReference type="GO" id="GO:0016491">
    <property type="term" value="F:oxidoreductase activity"/>
    <property type="evidence" value="ECO:0007669"/>
    <property type="project" value="UniProtKB-KW"/>
</dbReference>
<keyword evidence="1" id="KW-0521">NADP</keyword>
<dbReference type="InterPro" id="IPR008030">
    <property type="entry name" value="NmrA-like"/>
</dbReference>
<evidence type="ECO:0000313" key="4">
    <source>
        <dbReference type="EMBL" id="KIW05433.1"/>
    </source>
</evidence>
<dbReference type="InParanoid" id="A0A0D2AEM1"/>
<dbReference type="CDD" id="cd05259">
    <property type="entry name" value="PCBER_SDR_a"/>
    <property type="match status" value="1"/>
</dbReference>
<organism evidence="4 5">
    <name type="scientific">Verruconis gallopava</name>
    <dbReference type="NCBI Taxonomy" id="253628"/>
    <lineage>
        <taxon>Eukaryota</taxon>
        <taxon>Fungi</taxon>
        <taxon>Dikarya</taxon>
        <taxon>Ascomycota</taxon>
        <taxon>Pezizomycotina</taxon>
        <taxon>Dothideomycetes</taxon>
        <taxon>Pleosporomycetidae</taxon>
        <taxon>Venturiales</taxon>
        <taxon>Sympoventuriaceae</taxon>
        <taxon>Verruconis</taxon>
    </lineage>
</organism>
<proteinExistence type="predicted"/>
<dbReference type="InterPro" id="IPR036291">
    <property type="entry name" value="NAD(P)-bd_dom_sf"/>
</dbReference>
<dbReference type="PANTHER" id="PTHR47706">
    <property type="entry name" value="NMRA-LIKE FAMILY PROTEIN"/>
    <property type="match status" value="1"/>
</dbReference>
<dbReference type="SUPFAM" id="SSF51735">
    <property type="entry name" value="NAD(P)-binding Rossmann-fold domains"/>
    <property type="match status" value="1"/>
</dbReference>
<keyword evidence="2" id="KW-0560">Oxidoreductase</keyword>
<dbReference type="InterPro" id="IPR051609">
    <property type="entry name" value="NmrA/Isoflavone_reductase-like"/>
</dbReference>
<feature type="domain" description="NmrA-like" evidence="3">
    <location>
        <begin position="4"/>
        <end position="243"/>
    </location>
</feature>
<dbReference type="InterPro" id="IPR045312">
    <property type="entry name" value="PCBER-like"/>
</dbReference>
<dbReference type="OrthoDB" id="9984533at2759"/>
<dbReference type="GeneID" id="27311916"/>
<name>A0A0D2AEM1_9PEZI</name>
<sequence>MAIKNVALLGADGKLGPSVLKELFSNGFSVTILKRQSSKSPSNYPSSVKEVKVPDEFTVDSLVPILEGQDAVVITTSGSLVDLQKRVALASAKAGVQRLIPADFGSVDSESLLARELVPLYVHKRNLRLYLDELTKLYPKFSWTALVCGHFFDWSLEFMHIWKKERVIDILDDGNVKASASSLAQVARATARILQNIDLNDTANRILYVQSFCKTQIEVKEALERVTGESWSVRSFNRDEFLKDKMSAMKSGENAIEDVVWWLGVIEANWENRNGFAMDLLGLEEEDLDSVIRIAVAT</sequence>
<reference evidence="4 5" key="1">
    <citation type="submission" date="2015-01" db="EMBL/GenBank/DDBJ databases">
        <title>The Genome Sequence of Ochroconis gallopava CBS43764.</title>
        <authorList>
            <consortium name="The Broad Institute Genomics Platform"/>
            <person name="Cuomo C."/>
            <person name="de Hoog S."/>
            <person name="Gorbushina A."/>
            <person name="Stielow B."/>
            <person name="Teixiera M."/>
            <person name="Abouelleil A."/>
            <person name="Chapman S.B."/>
            <person name="Priest M."/>
            <person name="Young S.K."/>
            <person name="Wortman J."/>
            <person name="Nusbaum C."/>
            <person name="Birren B."/>
        </authorList>
    </citation>
    <scope>NUCLEOTIDE SEQUENCE [LARGE SCALE GENOMIC DNA]</scope>
    <source>
        <strain evidence="4 5">CBS 43764</strain>
    </source>
</reference>
<dbReference type="Gene3D" id="3.40.50.720">
    <property type="entry name" value="NAD(P)-binding Rossmann-like Domain"/>
    <property type="match status" value="1"/>
</dbReference>